<evidence type="ECO:0000256" key="5">
    <source>
        <dbReference type="SAM" id="Phobius"/>
    </source>
</evidence>
<dbReference type="Gene3D" id="3.30.2090.10">
    <property type="entry name" value="Multidrug efflux transporter AcrB TolC docking domain, DN and DC subdomains"/>
    <property type="match status" value="2"/>
</dbReference>
<evidence type="ECO:0000256" key="1">
    <source>
        <dbReference type="ARBA" id="ARBA00004141"/>
    </source>
</evidence>
<comment type="subcellular location">
    <subcellularLocation>
        <location evidence="1">Membrane</location>
        <topology evidence="1">Multi-pass membrane protein</topology>
    </subcellularLocation>
</comment>
<dbReference type="SUPFAM" id="SSF82866">
    <property type="entry name" value="Multidrug efflux transporter AcrB transmembrane domain"/>
    <property type="match status" value="2"/>
</dbReference>
<feature type="transmembrane region" description="Helical" evidence="5">
    <location>
        <begin position="337"/>
        <end position="356"/>
    </location>
</feature>
<dbReference type="OrthoDB" id="9798415at2"/>
<evidence type="ECO:0000313" key="8">
    <source>
        <dbReference type="Proteomes" id="UP000188879"/>
    </source>
</evidence>
<dbReference type="GO" id="GO:0005886">
    <property type="term" value="C:plasma membrane"/>
    <property type="evidence" value="ECO:0007669"/>
    <property type="project" value="TreeGrafter"/>
</dbReference>
<dbReference type="PANTHER" id="PTHR32063:SF64">
    <property type="entry name" value="ACRB_ACRD_ACRF FAMILY PROTEIN"/>
    <property type="match status" value="1"/>
</dbReference>
<feature type="transmembrane region" description="Helical" evidence="5">
    <location>
        <begin position="905"/>
        <end position="925"/>
    </location>
</feature>
<evidence type="ECO:0000256" key="4">
    <source>
        <dbReference type="ARBA" id="ARBA00023136"/>
    </source>
</evidence>
<dbReference type="Gene3D" id="3.30.70.1440">
    <property type="entry name" value="Multidrug efflux transporter AcrB pore domain"/>
    <property type="match status" value="1"/>
</dbReference>
<keyword evidence="2 5" id="KW-0812">Transmembrane</keyword>
<evidence type="ECO:0000259" key="6">
    <source>
        <dbReference type="PROSITE" id="PS50259"/>
    </source>
</evidence>
<reference evidence="7 8" key="1">
    <citation type="submission" date="2016-10" db="EMBL/GenBank/DDBJ databases">
        <title>Draft Genome sequence of Roseomonas sp. strain M3.</title>
        <authorList>
            <person name="Subhash Y."/>
            <person name="Lee S."/>
        </authorList>
    </citation>
    <scope>NUCLEOTIDE SEQUENCE [LARGE SCALE GENOMIC DNA]</scope>
    <source>
        <strain evidence="7 8">M3</strain>
    </source>
</reference>
<dbReference type="SUPFAM" id="SSF82714">
    <property type="entry name" value="Multidrug efflux transporter AcrB TolC docking domain, DN and DC subdomains"/>
    <property type="match status" value="2"/>
</dbReference>
<dbReference type="Pfam" id="PF00873">
    <property type="entry name" value="ACR_tran"/>
    <property type="match status" value="1"/>
</dbReference>
<dbReference type="GO" id="GO:0004930">
    <property type="term" value="F:G protein-coupled receptor activity"/>
    <property type="evidence" value="ECO:0007669"/>
    <property type="project" value="InterPro"/>
</dbReference>
<feature type="transmembrane region" description="Helical" evidence="5">
    <location>
        <begin position="433"/>
        <end position="455"/>
    </location>
</feature>
<evidence type="ECO:0000256" key="3">
    <source>
        <dbReference type="ARBA" id="ARBA00022989"/>
    </source>
</evidence>
<dbReference type="RefSeq" id="WP_076957437.1">
    <property type="nucleotide sequence ID" value="NZ_MLCO01000090.1"/>
</dbReference>
<dbReference type="EMBL" id="MLCO01000090">
    <property type="protein sequence ID" value="ONG54029.1"/>
    <property type="molecule type" value="Genomic_DNA"/>
</dbReference>
<accession>A0A1V2H3K8</accession>
<organism evidence="7 8">
    <name type="scientific">Teichococcus deserti</name>
    <dbReference type="NCBI Taxonomy" id="1817963"/>
    <lineage>
        <taxon>Bacteria</taxon>
        <taxon>Pseudomonadati</taxon>
        <taxon>Pseudomonadota</taxon>
        <taxon>Alphaproteobacteria</taxon>
        <taxon>Acetobacterales</taxon>
        <taxon>Roseomonadaceae</taxon>
        <taxon>Roseomonas</taxon>
    </lineage>
</organism>
<dbReference type="PANTHER" id="PTHR32063">
    <property type="match status" value="1"/>
</dbReference>
<keyword evidence="8" id="KW-1185">Reference proteome</keyword>
<feature type="transmembrane region" description="Helical" evidence="5">
    <location>
        <begin position="982"/>
        <end position="1005"/>
    </location>
</feature>
<feature type="transmembrane region" description="Helical" evidence="5">
    <location>
        <begin position="16"/>
        <end position="33"/>
    </location>
</feature>
<evidence type="ECO:0000256" key="2">
    <source>
        <dbReference type="ARBA" id="ARBA00022692"/>
    </source>
</evidence>
<evidence type="ECO:0000313" key="7">
    <source>
        <dbReference type="EMBL" id="ONG54029.1"/>
    </source>
</evidence>
<dbReference type="InterPro" id="IPR017978">
    <property type="entry name" value="GPCR_3_C"/>
</dbReference>
<dbReference type="Gene3D" id="3.30.70.1320">
    <property type="entry name" value="Multidrug efflux transporter AcrB pore domain like"/>
    <property type="match status" value="1"/>
</dbReference>
<gene>
    <name evidence="7" type="ORF">BKE38_11175</name>
</gene>
<dbReference type="Gene3D" id="3.30.70.1430">
    <property type="entry name" value="Multidrug efflux transporter AcrB pore domain"/>
    <property type="match status" value="2"/>
</dbReference>
<dbReference type="InterPro" id="IPR027463">
    <property type="entry name" value="AcrB_DN_DC_subdom"/>
</dbReference>
<dbReference type="Gene3D" id="1.20.1640.10">
    <property type="entry name" value="Multidrug efflux transporter AcrB transmembrane domain"/>
    <property type="match status" value="2"/>
</dbReference>
<keyword evidence="3 5" id="KW-1133">Transmembrane helix</keyword>
<feature type="transmembrane region" description="Helical" evidence="5">
    <location>
        <begin position="390"/>
        <end position="413"/>
    </location>
</feature>
<feature type="transmembrane region" description="Helical" evidence="5">
    <location>
        <begin position="853"/>
        <end position="873"/>
    </location>
</feature>
<keyword evidence="4 5" id="KW-0472">Membrane</keyword>
<protein>
    <submittedName>
        <fullName evidence="7">ACR family transporter</fullName>
    </submittedName>
</protein>
<feature type="domain" description="G-protein coupled receptors family 3 profile" evidence="6">
    <location>
        <begin position="414"/>
        <end position="494"/>
    </location>
</feature>
<sequence length="1013" mass="108746">MSSSNLSAWALRHRPLVVYLMLVVLLGGLWSYGRLGRAEDPVFTVKTMLVQAGWPGATLDETEAQLTDRLERALQEVPRLDQLRSVTRPGSTIIQVQLTGETPAAEVADLWYQVRKKVGDIRATLPQGATGPFFNDEFGTTFGIVYAFTADGFSPRELRDQVEDIRSRLLGLPEVQRIDILGAQDERIHVEFSARRLAALGLSPATLVEALRAQNAVLPSGRVVTGEEVITLQVSGAFRDEAALAEASFSANGRLFRLADVATVRRGLADPPQPMMRYRGEPALGLAIAMRDGGDIIALGQTLRRAMAAITAELPLGIEPHLVADQAATVDRAVGDFLRSLAEAVAIVLGVSFLALGWRAGMVVALAIPLTLAMVFPLMLWGGIDLQRVSLGALIIALGLLVDDATTTVDVMVTRLAAGDDRFRAASFAYDSLAFPMLTGTLVTWAGFLPIGFARSSAGEYTFSLFAVVGMALVTSWLVAVLFTPVQGVALLRPPPPGAAKGPGAGMRLYQRLLRLALRRRLATIALTLGLFAASLAGFRLLGQEFFPASDRPEIVVDLRARQNASILQSASLSARLDALLQDDADVAHWTSHVGQGSPRFYLPLNVPMTSDAIAQTIIVARDFAGRERLRHRLERQLEDTIPEAVSQVYPLALGPSTDWPLQYRVSGPARDVVRAQAMRLATAIGEEPQARQVNFDWMEPARLVRLEVDQEQARRAGLTSQQLGAFLDGVLAGTVVTQIRDGRYLIEVVTRAEAAERLSLDSLASLQLPLPGGASLPLGQVARLDYLQDDPVVWRRDRQPTITVLASLPPGVLPSAVHAALQPRLEAFAAGLPPGYRLETGGVVEESARSSASVLAVVPAMLLVVVTVLMLQLQSFQRLFLVLSVAPLGLIGIVAGLLLSGRPLGFVAILGILSLIGMIARNAVILIDQIETERAGGTPGPEAILAAASSRFRPIMLSAAATVLGMIPIAFTPFWGPMAFAIMGGLAVATLLTLLFLPALYAAWFRIQADQA</sequence>
<proteinExistence type="predicted"/>
<feature type="transmembrane region" description="Helical" evidence="5">
    <location>
        <begin position="363"/>
        <end position="384"/>
    </location>
</feature>
<comment type="caution">
    <text evidence="7">The sequence shown here is derived from an EMBL/GenBank/DDBJ whole genome shotgun (WGS) entry which is preliminary data.</text>
</comment>
<feature type="transmembrane region" description="Helical" evidence="5">
    <location>
        <begin position="461"/>
        <end position="483"/>
    </location>
</feature>
<dbReference type="GO" id="GO:0042910">
    <property type="term" value="F:xenobiotic transmembrane transporter activity"/>
    <property type="evidence" value="ECO:0007669"/>
    <property type="project" value="TreeGrafter"/>
</dbReference>
<dbReference type="PRINTS" id="PR00702">
    <property type="entry name" value="ACRIFLAVINRP"/>
</dbReference>
<dbReference type="SUPFAM" id="SSF82693">
    <property type="entry name" value="Multidrug efflux transporter AcrB pore domain, PN1, PN2, PC1 and PC2 subdomains"/>
    <property type="match status" value="2"/>
</dbReference>
<dbReference type="AlphaFoldDB" id="A0A1V2H3K8"/>
<dbReference type="Proteomes" id="UP000188879">
    <property type="component" value="Unassembled WGS sequence"/>
</dbReference>
<feature type="transmembrane region" description="Helical" evidence="5">
    <location>
        <begin position="880"/>
        <end position="899"/>
    </location>
</feature>
<feature type="transmembrane region" description="Helical" evidence="5">
    <location>
        <begin position="956"/>
        <end position="976"/>
    </location>
</feature>
<dbReference type="PROSITE" id="PS50259">
    <property type="entry name" value="G_PROTEIN_RECEP_F3_4"/>
    <property type="match status" value="1"/>
</dbReference>
<dbReference type="InterPro" id="IPR001036">
    <property type="entry name" value="Acrflvin-R"/>
</dbReference>
<name>A0A1V2H3K8_9PROT</name>